<dbReference type="GO" id="GO:0016779">
    <property type="term" value="F:nucleotidyltransferase activity"/>
    <property type="evidence" value="ECO:0007669"/>
    <property type="project" value="InterPro"/>
</dbReference>
<evidence type="ECO:0008006" key="4">
    <source>
        <dbReference type="Google" id="ProtNLM"/>
    </source>
</evidence>
<protein>
    <recommendedName>
        <fullName evidence="4">Nucleotidyltransferase</fullName>
    </recommendedName>
</protein>
<dbReference type="EMBL" id="LBQX01000015">
    <property type="protein sequence ID" value="KKP86739.1"/>
    <property type="molecule type" value="Genomic_DNA"/>
</dbReference>
<dbReference type="GO" id="GO:0051607">
    <property type="term" value="P:defense response to virus"/>
    <property type="evidence" value="ECO:0007669"/>
    <property type="project" value="UniProtKB-KW"/>
</dbReference>
<dbReference type="Gene3D" id="3.30.460.10">
    <property type="entry name" value="Beta Polymerase, domain 2"/>
    <property type="match status" value="1"/>
</dbReference>
<dbReference type="Pfam" id="PF18144">
    <property type="entry name" value="SMODS"/>
    <property type="match status" value="1"/>
</dbReference>
<dbReference type="NCBIfam" id="NF041117">
    <property type="entry name" value="CBASS_cyclase_b"/>
    <property type="match status" value="1"/>
</dbReference>
<dbReference type="InterPro" id="IPR043519">
    <property type="entry name" value="NT_sf"/>
</dbReference>
<reference evidence="2 3" key="1">
    <citation type="journal article" date="2015" name="Nature">
        <title>rRNA introns, odd ribosomes, and small enigmatic genomes across a large radiation of phyla.</title>
        <authorList>
            <person name="Brown C.T."/>
            <person name="Hug L.A."/>
            <person name="Thomas B.C."/>
            <person name="Sharon I."/>
            <person name="Castelle C.J."/>
            <person name="Singh A."/>
            <person name="Wilkins M.J."/>
            <person name="Williams K.H."/>
            <person name="Banfield J.F."/>
        </authorList>
    </citation>
    <scope>NUCLEOTIDE SEQUENCE [LARGE SCALE GENOMIC DNA]</scope>
</reference>
<accession>A0A0G0CXN5</accession>
<evidence type="ECO:0000313" key="3">
    <source>
        <dbReference type="Proteomes" id="UP000034536"/>
    </source>
</evidence>
<dbReference type="AlphaFoldDB" id="A0A0G0CXN5"/>
<dbReference type="InterPro" id="IPR006116">
    <property type="entry name" value="NT_2-5OAS_ClassI-CCAase"/>
</dbReference>
<organism evidence="2 3">
    <name type="scientific">Candidatus Roizmanbacteria bacterium GW2011_GWA2_35_8</name>
    <dbReference type="NCBI Taxonomy" id="1618479"/>
    <lineage>
        <taxon>Bacteria</taxon>
        <taxon>Candidatus Roizmaniibacteriota</taxon>
    </lineage>
</organism>
<dbReference type="CDD" id="cd05400">
    <property type="entry name" value="NT_2-5OAS_ClassI-CCAase"/>
    <property type="match status" value="1"/>
</dbReference>
<dbReference type="InterPro" id="IPR053550">
    <property type="entry name" value="CD-NTase"/>
</dbReference>
<keyword evidence="1" id="KW-0051">Antiviral defense</keyword>
<evidence type="ECO:0000256" key="1">
    <source>
        <dbReference type="ARBA" id="ARBA00023118"/>
    </source>
</evidence>
<comment type="caution">
    <text evidence="2">The sequence shown here is derived from an EMBL/GenBank/DDBJ whole genome shotgun (WGS) entry which is preliminary data.</text>
</comment>
<dbReference type="Proteomes" id="UP000034536">
    <property type="component" value="Unassembled WGS sequence"/>
</dbReference>
<gene>
    <name evidence="2" type="ORF">UR89_C0015G0002</name>
</gene>
<sequence>MAKTINASFEQFKQNLNITGLQQSIVSTRQTNIREVVENDLLVSDSFLTGSYSRSTMIAPLSEADIDIFIVLDSKYYHNYNGQNGGQAGLLDLVKRTLKKTYTKTPDISRSGQAVTIRFDDFVVDVVPGFNRQGGGYLIPNSITQSWISTDPKKHVEISSQANTAHDGDYIPLVKMIKSWNKKHSSFFRSFHLEVLALKIFNNVAISDFPSGVRFYFEKGLSLISQKNTDPAGYGGDIGNYLNSKEIIDDGVSRFQKAYEIATKAEQYGNDGYIELAVNKWRVLFGDYFPSYG</sequence>
<evidence type="ECO:0000313" key="2">
    <source>
        <dbReference type="EMBL" id="KKP86739.1"/>
    </source>
</evidence>
<dbReference type="SUPFAM" id="SSF81301">
    <property type="entry name" value="Nucleotidyltransferase"/>
    <property type="match status" value="1"/>
</dbReference>
<name>A0A0G0CXN5_9BACT</name>
<proteinExistence type="predicted"/>